<dbReference type="OrthoDB" id="192832at2759"/>
<reference evidence="1 2" key="1">
    <citation type="journal article" date="2013" name="Genome Biol.">
        <title>Genome of Acanthamoeba castellanii highlights extensive lateral gene transfer and early evolution of tyrosine kinase signaling.</title>
        <authorList>
            <person name="Clarke M."/>
            <person name="Lohan A.J."/>
            <person name="Liu B."/>
            <person name="Lagkouvardos I."/>
            <person name="Roy S."/>
            <person name="Zafar N."/>
            <person name="Bertelli C."/>
            <person name="Schilde C."/>
            <person name="Kianianmomeni A."/>
            <person name="Burglin T.R."/>
            <person name="Frech C."/>
            <person name="Turcotte B."/>
            <person name="Kopec K.O."/>
            <person name="Synnott J.M."/>
            <person name="Choo C."/>
            <person name="Paponov I."/>
            <person name="Finkler A."/>
            <person name="Soon Heng Tan C."/>
            <person name="Hutchins A.P."/>
            <person name="Weinmeier T."/>
            <person name="Rattei T."/>
            <person name="Chu J.S."/>
            <person name="Gimenez G."/>
            <person name="Irimia M."/>
            <person name="Rigden D.J."/>
            <person name="Fitzpatrick D.A."/>
            <person name="Lorenzo-Morales J."/>
            <person name="Bateman A."/>
            <person name="Chiu C.H."/>
            <person name="Tang P."/>
            <person name="Hegemann P."/>
            <person name="Fromm H."/>
            <person name="Raoult D."/>
            <person name="Greub G."/>
            <person name="Miranda-Saavedra D."/>
            <person name="Chen N."/>
            <person name="Nash P."/>
            <person name="Ginger M.L."/>
            <person name="Horn M."/>
            <person name="Schaap P."/>
            <person name="Caler L."/>
            <person name="Loftus B."/>
        </authorList>
    </citation>
    <scope>NUCLEOTIDE SEQUENCE [LARGE SCALE GENOMIC DNA]</scope>
    <source>
        <strain evidence="1 2">Neff</strain>
    </source>
</reference>
<proteinExistence type="predicted"/>
<dbReference type="KEGG" id="acan:ACA1_230280"/>
<evidence type="ECO:0000313" key="2">
    <source>
        <dbReference type="Proteomes" id="UP000011083"/>
    </source>
</evidence>
<accession>L8HAC5</accession>
<dbReference type="AlphaFoldDB" id="L8HAC5"/>
<gene>
    <name evidence="1" type="ORF">ACA1_230280</name>
</gene>
<dbReference type="VEuPathDB" id="AmoebaDB:ACA1_230280"/>
<dbReference type="EMBL" id="KB007901">
    <property type="protein sequence ID" value="ELR21653.1"/>
    <property type="molecule type" value="Genomic_DNA"/>
</dbReference>
<dbReference type="GeneID" id="14922560"/>
<keyword evidence="2" id="KW-1185">Reference proteome</keyword>
<dbReference type="RefSeq" id="XP_004346598.1">
    <property type="nucleotide sequence ID" value="XM_004346548.1"/>
</dbReference>
<dbReference type="Gene3D" id="2.60.120.200">
    <property type="match status" value="1"/>
</dbReference>
<organism evidence="1 2">
    <name type="scientific">Acanthamoeba castellanii (strain ATCC 30010 / Neff)</name>
    <dbReference type="NCBI Taxonomy" id="1257118"/>
    <lineage>
        <taxon>Eukaryota</taxon>
        <taxon>Amoebozoa</taxon>
        <taxon>Discosea</taxon>
        <taxon>Longamoebia</taxon>
        <taxon>Centramoebida</taxon>
        <taxon>Acanthamoebidae</taxon>
        <taxon>Acanthamoeba</taxon>
    </lineage>
</organism>
<sequence>MGPRPAETSLTVAQEFFHWLLQPVQPLQATNCYANAPGQYYNQVWFFPRNSTPADILSGNPIPSTWGTPVAAFNMGSDCSPSHFFDMHLIINININLCGNWASTNVVQNAPGAYNDAFWRFKVYQYQF</sequence>
<dbReference type="Pfam" id="PF26113">
    <property type="entry name" value="GH16_XgeA"/>
    <property type="match status" value="1"/>
</dbReference>
<evidence type="ECO:0000313" key="1">
    <source>
        <dbReference type="EMBL" id="ELR21653.1"/>
    </source>
</evidence>
<name>L8HAC5_ACACF</name>
<protein>
    <submittedName>
        <fullName evidence="1">GPI anchored endo1,3(4)-beta-glucanase</fullName>
    </submittedName>
</protein>
<dbReference type="Proteomes" id="UP000011083">
    <property type="component" value="Unassembled WGS sequence"/>
</dbReference>